<dbReference type="InterPro" id="IPR036282">
    <property type="entry name" value="Glutathione-S-Trfase_C_sf"/>
</dbReference>
<dbReference type="SFLD" id="SFLDG00358">
    <property type="entry name" value="Main_(cytGST)"/>
    <property type="match status" value="1"/>
</dbReference>
<dbReference type="Gene3D" id="1.20.1050.10">
    <property type="match status" value="1"/>
</dbReference>
<dbReference type="RefSeq" id="WP_407047862.1">
    <property type="nucleotide sequence ID" value="NZ_CP158568.1"/>
</dbReference>
<dbReference type="EMBL" id="CP158568">
    <property type="protein sequence ID" value="XBY42761.1"/>
    <property type="molecule type" value="Genomic_DNA"/>
</dbReference>
<proteinExistence type="predicted"/>
<protein>
    <submittedName>
        <fullName evidence="3">Glutathione S-transferase family protein</fullName>
    </submittedName>
</protein>
<dbReference type="PANTHER" id="PTHR44051">
    <property type="entry name" value="GLUTATHIONE S-TRANSFERASE-RELATED"/>
    <property type="match status" value="1"/>
</dbReference>
<reference evidence="3" key="1">
    <citation type="submission" date="2024-06" db="EMBL/GenBank/DDBJ databases">
        <title>Methylostella associata gen. nov., sp. nov., a novel Ancalomicrobiaceae-affiliated facultatively methylotrophic bacteria that feed on methanotrophs of the genus Methylococcus.</title>
        <authorList>
            <person name="Saltykova V."/>
            <person name="Danilova O.V."/>
            <person name="Oshkin I.Y."/>
            <person name="Belova S.E."/>
            <person name="Pimenov N.V."/>
            <person name="Dedysh S.N."/>
        </authorList>
    </citation>
    <scope>NUCLEOTIDE SEQUENCE</scope>
    <source>
        <strain evidence="3">S20</strain>
    </source>
</reference>
<dbReference type="Gene3D" id="3.40.30.10">
    <property type="entry name" value="Glutaredoxin"/>
    <property type="match status" value="1"/>
</dbReference>
<dbReference type="SUPFAM" id="SSF47616">
    <property type="entry name" value="GST C-terminal domain-like"/>
    <property type="match status" value="1"/>
</dbReference>
<dbReference type="InterPro" id="IPR004045">
    <property type="entry name" value="Glutathione_S-Trfase_N"/>
</dbReference>
<feature type="domain" description="GST C-terminal" evidence="2">
    <location>
        <begin position="91"/>
        <end position="217"/>
    </location>
</feature>
<dbReference type="InterPro" id="IPR040079">
    <property type="entry name" value="Glutathione_S-Trfase"/>
</dbReference>
<evidence type="ECO:0000259" key="1">
    <source>
        <dbReference type="PROSITE" id="PS50404"/>
    </source>
</evidence>
<dbReference type="InterPro" id="IPR036249">
    <property type="entry name" value="Thioredoxin-like_sf"/>
</dbReference>
<organism evidence="3">
    <name type="scientific">Methyloraptor flagellatus</name>
    <dbReference type="NCBI Taxonomy" id="3162530"/>
    <lineage>
        <taxon>Bacteria</taxon>
        <taxon>Pseudomonadati</taxon>
        <taxon>Pseudomonadota</taxon>
        <taxon>Alphaproteobacteria</taxon>
        <taxon>Hyphomicrobiales</taxon>
        <taxon>Ancalomicrobiaceae</taxon>
        <taxon>Methyloraptor</taxon>
    </lineage>
</organism>
<dbReference type="InterPro" id="IPR010987">
    <property type="entry name" value="Glutathione-S-Trfase_C-like"/>
</dbReference>
<dbReference type="CDD" id="cd03057">
    <property type="entry name" value="GST_N_Beta"/>
    <property type="match status" value="1"/>
</dbReference>
<gene>
    <name evidence="3" type="ORF">ABS361_11550</name>
</gene>
<dbReference type="Pfam" id="PF02798">
    <property type="entry name" value="GST_N"/>
    <property type="match status" value="1"/>
</dbReference>
<dbReference type="AlphaFoldDB" id="A0AAU7X3T6"/>
<dbReference type="SFLD" id="SFLDS00019">
    <property type="entry name" value="Glutathione_Transferase_(cytos"/>
    <property type="match status" value="1"/>
</dbReference>
<evidence type="ECO:0000259" key="2">
    <source>
        <dbReference type="PROSITE" id="PS50405"/>
    </source>
</evidence>
<dbReference type="SUPFAM" id="SSF52833">
    <property type="entry name" value="Thioredoxin-like"/>
    <property type="match status" value="1"/>
</dbReference>
<dbReference type="PANTHER" id="PTHR44051:SF8">
    <property type="entry name" value="GLUTATHIONE S-TRANSFERASE GSTA"/>
    <property type="match status" value="1"/>
</dbReference>
<dbReference type="PROSITE" id="PS50405">
    <property type="entry name" value="GST_CTER"/>
    <property type="match status" value="1"/>
</dbReference>
<feature type="domain" description="GST N-terminal" evidence="1">
    <location>
        <begin position="1"/>
        <end position="86"/>
    </location>
</feature>
<accession>A0AAU7X3T6</accession>
<sequence length="217" mass="23939">MHTLYYSPGTCALAPHVVLEEIGEPYELVLVKAGVDTVTADWKAKNPKGRVPALSGVPGRIGGAEDLLTEASAIMIYLARTHPDAGLMPSHPIAEARVVEWLNWLATIHASNYARIRRSARFVTDEAMFPALQEKGRADLHENYAYVDSLLGDGRDWAVPGGYSIADIYLLVFYNFGFGAGFDMPVLFPNWREHTARLLDRPAVARVVAHEGLNIRL</sequence>
<name>A0AAU7X3T6_9HYPH</name>
<dbReference type="KEGG" id="mflg:ABS361_11550"/>
<evidence type="ECO:0000313" key="3">
    <source>
        <dbReference type="EMBL" id="XBY42761.1"/>
    </source>
</evidence>
<dbReference type="PROSITE" id="PS50404">
    <property type="entry name" value="GST_NTER"/>
    <property type="match status" value="1"/>
</dbReference>